<keyword evidence="4" id="KW-0378">Hydrolase</keyword>
<keyword evidence="5" id="KW-1185">Reference proteome</keyword>
<evidence type="ECO:0000256" key="1">
    <source>
        <dbReference type="ARBA" id="ARBA00022679"/>
    </source>
</evidence>
<name>A0A9N8DRI4_9STRA</name>
<gene>
    <name evidence="4" type="ORF">SEMRO_229_G093010.1</name>
</gene>
<dbReference type="InterPro" id="IPR002173">
    <property type="entry name" value="Carboh/pur_kinase_PfkB_CS"/>
</dbReference>
<reference evidence="4" key="1">
    <citation type="submission" date="2020-06" db="EMBL/GenBank/DDBJ databases">
        <authorList>
            <consortium name="Plant Systems Biology data submission"/>
        </authorList>
    </citation>
    <scope>NUCLEOTIDE SEQUENCE</scope>
    <source>
        <strain evidence="4">D6</strain>
    </source>
</reference>
<dbReference type="GO" id="GO:0016301">
    <property type="term" value="F:kinase activity"/>
    <property type="evidence" value="ECO:0007669"/>
    <property type="project" value="UniProtKB-KW"/>
</dbReference>
<evidence type="ECO:0000256" key="2">
    <source>
        <dbReference type="ARBA" id="ARBA00022777"/>
    </source>
</evidence>
<proteinExistence type="predicted"/>
<organism evidence="4 5">
    <name type="scientific">Seminavis robusta</name>
    <dbReference type="NCBI Taxonomy" id="568900"/>
    <lineage>
        <taxon>Eukaryota</taxon>
        <taxon>Sar</taxon>
        <taxon>Stramenopiles</taxon>
        <taxon>Ochrophyta</taxon>
        <taxon>Bacillariophyta</taxon>
        <taxon>Bacillariophyceae</taxon>
        <taxon>Bacillariophycidae</taxon>
        <taxon>Naviculales</taxon>
        <taxon>Naviculaceae</taxon>
        <taxon>Seminavis</taxon>
    </lineage>
</organism>
<dbReference type="Gene3D" id="3.40.1190.20">
    <property type="match status" value="1"/>
</dbReference>
<accession>A0A9N8DRI4</accession>
<dbReference type="SUPFAM" id="SSF53613">
    <property type="entry name" value="Ribokinase-like"/>
    <property type="match status" value="1"/>
</dbReference>
<dbReference type="PANTHER" id="PTHR10584:SF166">
    <property type="entry name" value="RIBOKINASE"/>
    <property type="match status" value="1"/>
</dbReference>
<evidence type="ECO:0000313" key="5">
    <source>
        <dbReference type="Proteomes" id="UP001153069"/>
    </source>
</evidence>
<dbReference type="Proteomes" id="UP001153069">
    <property type="component" value="Unassembled WGS sequence"/>
</dbReference>
<comment type="caution">
    <text evidence="4">The sequence shown here is derived from an EMBL/GenBank/DDBJ whole genome shotgun (WGS) entry which is preliminary data.</text>
</comment>
<dbReference type="Pfam" id="PF00294">
    <property type="entry name" value="PfkB"/>
    <property type="match status" value="1"/>
</dbReference>
<keyword evidence="1" id="KW-0808">Transferase</keyword>
<dbReference type="AlphaFoldDB" id="A0A9N8DRI4"/>
<protein>
    <submittedName>
        <fullName evidence="4">Ubiquitin carboxyl-terminal hydrolase</fullName>
    </submittedName>
</protein>
<dbReference type="GO" id="GO:0016787">
    <property type="term" value="F:hydrolase activity"/>
    <property type="evidence" value="ECO:0007669"/>
    <property type="project" value="UniProtKB-KW"/>
</dbReference>
<evidence type="ECO:0000313" key="4">
    <source>
        <dbReference type="EMBL" id="CAB9505385.1"/>
    </source>
</evidence>
<sequence>MSDTTSNGNTNGKASSTCKRGAAFHVVGDAFVDLFSFLDGDWPEKGGDAKLNRPIATFAGGSSTNTATHLNSLLGYFDDTNQSSMLLHTTLNPDDHYGSILLNHAQKHGFSLVNCKRPDDTAATAHCVAIVAGQERSFMSYRGCLDNFHASHLDSDSIIDSPSHVHINIAGYYNLNGFQNGLMAQELQRIRKARAQKFPHCATVVSLVPQHDATKQWDGGIDQLAQSCLDFFIMNELEAKYIMEQGLLRRGKQPPQEANSDDLLQNCAAYFGELCPRACIVLTRGPAGAVALLKGDIYTQQSTVKVTPIDPTGAGDSFTAGFLYGLWDWKRPHNGDMQFNNADNTFPWPTQAIQHALKWGCAMGTSAVLVRGASIPSSKETVQRFYSEIEQLKEE</sequence>
<dbReference type="EMBL" id="CAICTM010000228">
    <property type="protein sequence ID" value="CAB9505385.1"/>
    <property type="molecule type" value="Genomic_DNA"/>
</dbReference>
<dbReference type="InterPro" id="IPR029056">
    <property type="entry name" value="Ribokinase-like"/>
</dbReference>
<evidence type="ECO:0000259" key="3">
    <source>
        <dbReference type="Pfam" id="PF00294"/>
    </source>
</evidence>
<feature type="domain" description="Carbohydrate kinase PfkB" evidence="3">
    <location>
        <begin position="26"/>
        <end position="377"/>
    </location>
</feature>
<dbReference type="OrthoDB" id="204058at2759"/>
<dbReference type="PANTHER" id="PTHR10584">
    <property type="entry name" value="SUGAR KINASE"/>
    <property type="match status" value="1"/>
</dbReference>
<dbReference type="InterPro" id="IPR011611">
    <property type="entry name" value="PfkB_dom"/>
</dbReference>
<keyword evidence="2" id="KW-0418">Kinase</keyword>
<dbReference type="PROSITE" id="PS00584">
    <property type="entry name" value="PFKB_KINASES_2"/>
    <property type="match status" value="1"/>
</dbReference>